<dbReference type="InterPro" id="IPR045889">
    <property type="entry name" value="MES/HNL"/>
</dbReference>
<name>A0A9Q0K8I1_9MAGN</name>
<protein>
    <recommendedName>
        <fullName evidence="2">AB hydrolase-1 domain-containing protein</fullName>
    </recommendedName>
</protein>
<evidence type="ECO:0000259" key="2">
    <source>
        <dbReference type="Pfam" id="PF00561"/>
    </source>
</evidence>
<dbReference type="EMBL" id="JAMYWD010000007">
    <property type="protein sequence ID" value="KAJ4965861.1"/>
    <property type="molecule type" value="Genomic_DNA"/>
</dbReference>
<gene>
    <name evidence="3" type="ORF">NE237_017710</name>
</gene>
<dbReference type="InterPro" id="IPR000073">
    <property type="entry name" value="AB_hydrolase_1"/>
</dbReference>
<dbReference type="Gene3D" id="3.40.50.1820">
    <property type="entry name" value="alpha/beta hydrolase"/>
    <property type="match status" value="1"/>
</dbReference>
<dbReference type="FunFam" id="3.40.50.1820:FF:000051">
    <property type="entry name" value="(S)-hydroxynitrile lyase"/>
    <property type="match status" value="1"/>
</dbReference>
<dbReference type="Pfam" id="PF00561">
    <property type="entry name" value="Abhydrolase_1"/>
    <property type="match status" value="1"/>
</dbReference>
<dbReference type="Proteomes" id="UP001141806">
    <property type="component" value="Unassembled WGS sequence"/>
</dbReference>
<accession>A0A9Q0K8I1</accession>
<dbReference type="PANTHER" id="PTHR10992">
    <property type="entry name" value="METHYLESTERASE FAMILY MEMBER"/>
    <property type="match status" value="1"/>
</dbReference>
<dbReference type="AlphaFoldDB" id="A0A9Q0K8I1"/>
<feature type="domain" description="AB hydrolase-1" evidence="2">
    <location>
        <begin position="4"/>
        <end position="242"/>
    </location>
</feature>
<evidence type="ECO:0000256" key="1">
    <source>
        <dbReference type="ARBA" id="ARBA00022801"/>
    </source>
</evidence>
<evidence type="ECO:0000313" key="4">
    <source>
        <dbReference type="Proteomes" id="UP001141806"/>
    </source>
</evidence>
<keyword evidence="1" id="KW-0378">Hydrolase</keyword>
<proteinExistence type="predicted"/>
<dbReference type="PANTHER" id="PTHR10992:SF1083">
    <property type="entry name" value="METHYLESTERASE 1"/>
    <property type="match status" value="1"/>
</dbReference>
<dbReference type="GO" id="GO:0080031">
    <property type="term" value="F:methyl salicylate esterase activity"/>
    <property type="evidence" value="ECO:0007669"/>
    <property type="project" value="TreeGrafter"/>
</dbReference>
<dbReference type="GO" id="GO:0080032">
    <property type="term" value="F:methyl jasmonate esterase activity"/>
    <property type="evidence" value="ECO:0007669"/>
    <property type="project" value="TreeGrafter"/>
</dbReference>
<reference evidence="3" key="1">
    <citation type="journal article" date="2023" name="Plant J.">
        <title>The genome of the king protea, Protea cynaroides.</title>
        <authorList>
            <person name="Chang J."/>
            <person name="Duong T.A."/>
            <person name="Schoeman C."/>
            <person name="Ma X."/>
            <person name="Roodt D."/>
            <person name="Barker N."/>
            <person name="Li Z."/>
            <person name="Van de Peer Y."/>
            <person name="Mizrachi E."/>
        </authorList>
    </citation>
    <scope>NUCLEOTIDE SEQUENCE</scope>
    <source>
        <tissue evidence="3">Young leaves</tissue>
    </source>
</reference>
<dbReference type="OrthoDB" id="408373at2759"/>
<dbReference type="GO" id="GO:0009694">
    <property type="term" value="P:jasmonic acid metabolic process"/>
    <property type="evidence" value="ECO:0007669"/>
    <property type="project" value="TreeGrafter"/>
</dbReference>
<dbReference type="GO" id="GO:0009696">
    <property type="term" value="P:salicylic acid metabolic process"/>
    <property type="evidence" value="ECO:0007669"/>
    <property type="project" value="TreeGrafter"/>
</dbReference>
<dbReference type="InterPro" id="IPR029058">
    <property type="entry name" value="AB_hydrolase_fold"/>
</dbReference>
<dbReference type="SUPFAM" id="SSF53474">
    <property type="entry name" value="alpha/beta-Hydrolases"/>
    <property type="match status" value="1"/>
</dbReference>
<dbReference type="GO" id="GO:0080030">
    <property type="term" value="F:methyl indole-3-acetate esterase activity"/>
    <property type="evidence" value="ECO:0007669"/>
    <property type="project" value="TreeGrafter"/>
</dbReference>
<organism evidence="3 4">
    <name type="scientific">Protea cynaroides</name>
    <dbReference type="NCBI Taxonomy" id="273540"/>
    <lineage>
        <taxon>Eukaryota</taxon>
        <taxon>Viridiplantae</taxon>
        <taxon>Streptophyta</taxon>
        <taxon>Embryophyta</taxon>
        <taxon>Tracheophyta</taxon>
        <taxon>Spermatophyta</taxon>
        <taxon>Magnoliopsida</taxon>
        <taxon>Proteales</taxon>
        <taxon>Proteaceae</taxon>
        <taxon>Protea</taxon>
    </lineage>
</organism>
<keyword evidence="4" id="KW-1185">Reference proteome</keyword>
<comment type="caution">
    <text evidence="3">The sequence shown here is derived from an EMBL/GenBank/DDBJ whole genome shotgun (WGS) entry which is preliminary data.</text>
</comment>
<sequence length="273" mass="30108">MVYFVLVHGLCHGGWCWYKVKPLLESAGHRVTAVDLAASGINMAKIDEVHTMADYTEPLIELMDSLPPGEKVTLVGHSLGGFSLALAMDKFPQKISAAVFLTALMPDWTHPPSYVMDQFMKGMSAAFWLDTKLSSGLDPVKPKSTVLFGRKCLASNIYQLSPSKDLALAEMLMRFGSMFHDDLSNAKAFSEVGYGSVNRVYILCNKDLTIREDFQRWMIENNPVKEVMEIEDADHMPMMSKPNETSDLRPCATPSSLASLSLLPTLPAACLPA</sequence>
<evidence type="ECO:0000313" key="3">
    <source>
        <dbReference type="EMBL" id="KAJ4965861.1"/>
    </source>
</evidence>